<gene>
    <name evidence="2" type="ORF">M421DRAFT_94962</name>
</gene>
<evidence type="ECO:0000313" key="2">
    <source>
        <dbReference type="EMBL" id="KAF1925162.1"/>
    </source>
</evidence>
<dbReference type="AlphaFoldDB" id="A0A6A5RBX1"/>
<feature type="region of interest" description="Disordered" evidence="1">
    <location>
        <begin position="130"/>
        <end position="149"/>
    </location>
</feature>
<sequence length="412" mass="45943">MSRYRYLLDFSSSSLLGYSSITMPRRSQHSSGTLTCSHDDNFETDASSFLSQDFDIEIEPSEDYGVVHDEVQQDPRIGLALNADFANPTLAEGPIDLLADEDVRIAPVLQDLMFDYAEYLSQAAVKASVDGTSTSPYDNSDKYETDNTETNWDDQEDTLLDVYAGLHTDLFQSQIGMRHSFDELQVSKPATTAVLILQKERKLSSMPYLTMSPVIQVAMFDSQSVAFSIRITVHEPAASSQNDFNRPNHKSVADKACVVAPIVRTELIDAAHLPGSFPDFHRATVPKGLHKLAGGQSYAWPLRPEDSASNIVVAAKHLNISRAKAYRVTKRLDLGCEPDDLLKYVPEQLHSDVKEWLQQVELVEFEDEDHETFVAAPSFFTWLEHNCIAEHVLNTSIVVALAAVALTGHIYW</sequence>
<dbReference type="GeneID" id="54355920"/>
<accession>A0A6A5RBX1</accession>
<proteinExistence type="predicted"/>
<dbReference type="EMBL" id="ML978987">
    <property type="protein sequence ID" value="KAF1925162.1"/>
    <property type="molecule type" value="Genomic_DNA"/>
</dbReference>
<dbReference type="RefSeq" id="XP_033445414.1">
    <property type="nucleotide sequence ID" value="XM_033598253.1"/>
</dbReference>
<evidence type="ECO:0000313" key="3">
    <source>
        <dbReference type="Proteomes" id="UP000800082"/>
    </source>
</evidence>
<name>A0A6A5RBX1_9PLEO</name>
<protein>
    <submittedName>
        <fullName evidence="2">Uncharacterized protein</fullName>
    </submittedName>
</protein>
<dbReference type="OrthoDB" id="10499327at2759"/>
<organism evidence="2 3">
    <name type="scientific">Didymella exigua CBS 183.55</name>
    <dbReference type="NCBI Taxonomy" id="1150837"/>
    <lineage>
        <taxon>Eukaryota</taxon>
        <taxon>Fungi</taxon>
        <taxon>Dikarya</taxon>
        <taxon>Ascomycota</taxon>
        <taxon>Pezizomycotina</taxon>
        <taxon>Dothideomycetes</taxon>
        <taxon>Pleosporomycetidae</taxon>
        <taxon>Pleosporales</taxon>
        <taxon>Pleosporineae</taxon>
        <taxon>Didymellaceae</taxon>
        <taxon>Didymella</taxon>
    </lineage>
</organism>
<keyword evidence="3" id="KW-1185">Reference proteome</keyword>
<reference evidence="2" key="1">
    <citation type="journal article" date="2020" name="Stud. Mycol.">
        <title>101 Dothideomycetes genomes: a test case for predicting lifestyles and emergence of pathogens.</title>
        <authorList>
            <person name="Haridas S."/>
            <person name="Albert R."/>
            <person name="Binder M."/>
            <person name="Bloem J."/>
            <person name="Labutti K."/>
            <person name="Salamov A."/>
            <person name="Andreopoulos B."/>
            <person name="Baker S."/>
            <person name="Barry K."/>
            <person name="Bills G."/>
            <person name="Bluhm B."/>
            <person name="Cannon C."/>
            <person name="Castanera R."/>
            <person name="Culley D."/>
            <person name="Daum C."/>
            <person name="Ezra D."/>
            <person name="Gonzalez J."/>
            <person name="Henrissat B."/>
            <person name="Kuo A."/>
            <person name="Liang C."/>
            <person name="Lipzen A."/>
            <person name="Lutzoni F."/>
            <person name="Magnuson J."/>
            <person name="Mondo S."/>
            <person name="Nolan M."/>
            <person name="Ohm R."/>
            <person name="Pangilinan J."/>
            <person name="Park H.-J."/>
            <person name="Ramirez L."/>
            <person name="Alfaro M."/>
            <person name="Sun H."/>
            <person name="Tritt A."/>
            <person name="Yoshinaga Y."/>
            <person name="Zwiers L.-H."/>
            <person name="Turgeon B."/>
            <person name="Goodwin S."/>
            <person name="Spatafora J."/>
            <person name="Crous P."/>
            <person name="Grigoriev I."/>
        </authorList>
    </citation>
    <scope>NUCLEOTIDE SEQUENCE</scope>
    <source>
        <strain evidence="2">CBS 183.55</strain>
    </source>
</reference>
<dbReference type="Proteomes" id="UP000800082">
    <property type="component" value="Unassembled WGS sequence"/>
</dbReference>
<evidence type="ECO:0000256" key="1">
    <source>
        <dbReference type="SAM" id="MobiDB-lite"/>
    </source>
</evidence>